<evidence type="ECO:0000313" key="2">
    <source>
        <dbReference type="Proteomes" id="UP000265520"/>
    </source>
</evidence>
<comment type="caution">
    <text evidence="1">The sequence shown here is derived from an EMBL/GenBank/DDBJ whole genome shotgun (WGS) entry which is preliminary data.</text>
</comment>
<reference evidence="1 2" key="1">
    <citation type="journal article" date="2018" name="Front. Plant Sci.">
        <title>Red Clover (Trifolium pratense) and Zigzag Clover (T. medium) - A Picture of Genomic Similarities and Differences.</title>
        <authorList>
            <person name="Dluhosova J."/>
            <person name="Istvanek J."/>
            <person name="Nedelnik J."/>
            <person name="Repkova J."/>
        </authorList>
    </citation>
    <scope>NUCLEOTIDE SEQUENCE [LARGE SCALE GENOMIC DNA]</scope>
    <source>
        <strain evidence="2">cv. 10/8</strain>
        <tissue evidence="1">Leaf</tissue>
    </source>
</reference>
<feature type="non-terminal residue" evidence="1">
    <location>
        <position position="1"/>
    </location>
</feature>
<accession>A0A392RUA2</accession>
<name>A0A392RUA2_9FABA</name>
<dbReference type="EMBL" id="LXQA010277361">
    <property type="protein sequence ID" value="MCI40218.1"/>
    <property type="molecule type" value="Genomic_DNA"/>
</dbReference>
<dbReference type="AlphaFoldDB" id="A0A392RUA2"/>
<sequence>WCWRVARHCCGRLDFALSSAHRAGEDGASRQSVGRMHQGLSAICASRRFIQRASSYVLRARCADRVARRASAKSI</sequence>
<keyword evidence="2" id="KW-1185">Reference proteome</keyword>
<organism evidence="1 2">
    <name type="scientific">Trifolium medium</name>
    <dbReference type="NCBI Taxonomy" id="97028"/>
    <lineage>
        <taxon>Eukaryota</taxon>
        <taxon>Viridiplantae</taxon>
        <taxon>Streptophyta</taxon>
        <taxon>Embryophyta</taxon>
        <taxon>Tracheophyta</taxon>
        <taxon>Spermatophyta</taxon>
        <taxon>Magnoliopsida</taxon>
        <taxon>eudicotyledons</taxon>
        <taxon>Gunneridae</taxon>
        <taxon>Pentapetalae</taxon>
        <taxon>rosids</taxon>
        <taxon>fabids</taxon>
        <taxon>Fabales</taxon>
        <taxon>Fabaceae</taxon>
        <taxon>Papilionoideae</taxon>
        <taxon>50 kb inversion clade</taxon>
        <taxon>NPAAA clade</taxon>
        <taxon>Hologalegina</taxon>
        <taxon>IRL clade</taxon>
        <taxon>Trifolieae</taxon>
        <taxon>Trifolium</taxon>
    </lineage>
</organism>
<protein>
    <submittedName>
        <fullName evidence="1">Uncharacterized protein</fullName>
    </submittedName>
</protein>
<dbReference type="Proteomes" id="UP000265520">
    <property type="component" value="Unassembled WGS sequence"/>
</dbReference>
<proteinExistence type="predicted"/>
<evidence type="ECO:0000313" key="1">
    <source>
        <dbReference type="EMBL" id="MCI40218.1"/>
    </source>
</evidence>